<reference evidence="1" key="2">
    <citation type="submission" date="2020-06" db="EMBL/GenBank/DDBJ databases">
        <title>Helianthus annuus Genome sequencing and assembly Release 2.</title>
        <authorList>
            <person name="Gouzy J."/>
            <person name="Langlade N."/>
            <person name="Munos S."/>
        </authorList>
    </citation>
    <scope>NUCLEOTIDE SEQUENCE</scope>
    <source>
        <tissue evidence="1">Leaves</tissue>
    </source>
</reference>
<dbReference type="Gene3D" id="3.30.1330.30">
    <property type="match status" value="1"/>
</dbReference>
<keyword evidence="1" id="KW-0689">Ribosomal protein</keyword>
<proteinExistence type="predicted"/>
<protein>
    <submittedName>
        <fullName evidence="1">Ribosomal protein L7A/L8 superfamily</fullName>
    </submittedName>
</protein>
<evidence type="ECO:0000313" key="2">
    <source>
        <dbReference type="Proteomes" id="UP000215914"/>
    </source>
</evidence>
<dbReference type="EMBL" id="MNCJ02000328">
    <property type="protein sequence ID" value="KAF5772184.1"/>
    <property type="molecule type" value="Genomic_DNA"/>
</dbReference>
<reference evidence="1" key="1">
    <citation type="journal article" date="2017" name="Nature">
        <title>The sunflower genome provides insights into oil metabolism, flowering and Asterid evolution.</title>
        <authorList>
            <person name="Badouin H."/>
            <person name="Gouzy J."/>
            <person name="Grassa C.J."/>
            <person name="Murat F."/>
            <person name="Staton S.E."/>
            <person name="Cottret L."/>
            <person name="Lelandais-Briere C."/>
            <person name="Owens G.L."/>
            <person name="Carrere S."/>
            <person name="Mayjonade B."/>
            <person name="Legrand L."/>
            <person name="Gill N."/>
            <person name="Kane N.C."/>
            <person name="Bowers J.E."/>
            <person name="Hubner S."/>
            <person name="Bellec A."/>
            <person name="Berard A."/>
            <person name="Berges H."/>
            <person name="Blanchet N."/>
            <person name="Boniface M.C."/>
            <person name="Brunel D."/>
            <person name="Catrice O."/>
            <person name="Chaidir N."/>
            <person name="Claudel C."/>
            <person name="Donnadieu C."/>
            <person name="Faraut T."/>
            <person name="Fievet G."/>
            <person name="Helmstetter N."/>
            <person name="King M."/>
            <person name="Knapp S.J."/>
            <person name="Lai Z."/>
            <person name="Le Paslier M.C."/>
            <person name="Lippi Y."/>
            <person name="Lorenzon L."/>
            <person name="Mandel J.R."/>
            <person name="Marage G."/>
            <person name="Marchand G."/>
            <person name="Marquand E."/>
            <person name="Bret-Mestries E."/>
            <person name="Morien E."/>
            <person name="Nambeesan S."/>
            <person name="Nguyen T."/>
            <person name="Pegot-Espagnet P."/>
            <person name="Pouilly N."/>
            <person name="Raftis F."/>
            <person name="Sallet E."/>
            <person name="Schiex T."/>
            <person name="Thomas J."/>
            <person name="Vandecasteele C."/>
            <person name="Vares D."/>
            <person name="Vear F."/>
            <person name="Vautrin S."/>
            <person name="Crespi M."/>
            <person name="Mangin B."/>
            <person name="Burke J.M."/>
            <person name="Salse J."/>
            <person name="Munos S."/>
            <person name="Vincourt P."/>
            <person name="Rieseberg L.H."/>
            <person name="Langlade N.B."/>
        </authorList>
    </citation>
    <scope>NUCLEOTIDE SEQUENCE</scope>
    <source>
        <tissue evidence="1">Leaves</tissue>
    </source>
</reference>
<gene>
    <name evidence="1" type="ORF">HanXRQr2_Chr13g0573831</name>
</gene>
<comment type="caution">
    <text evidence="1">The sequence shown here is derived from an EMBL/GenBank/DDBJ whole genome shotgun (WGS) entry which is preliminary data.</text>
</comment>
<keyword evidence="1" id="KW-0687">Ribonucleoprotein</keyword>
<name>A0A9K3EFI7_HELAN</name>
<dbReference type="GO" id="GO:0005840">
    <property type="term" value="C:ribosome"/>
    <property type="evidence" value="ECO:0007669"/>
    <property type="project" value="UniProtKB-KW"/>
</dbReference>
<dbReference type="Proteomes" id="UP000215914">
    <property type="component" value="Unassembled WGS sequence"/>
</dbReference>
<dbReference type="InterPro" id="IPR029064">
    <property type="entry name" value="Ribosomal_eL30-like_sf"/>
</dbReference>
<organism evidence="1 2">
    <name type="scientific">Helianthus annuus</name>
    <name type="common">Common sunflower</name>
    <dbReference type="NCBI Taxonomy" id="4232"/>
    <lineage>
        <taxon>Eukaryota</taxon>
        <taxon>Viridiplantae</taxon>
        <taxon>Streptophyta</taxon>
        <taxon>Embryophyta</taxon>
        <taxon>Tracheophyta</taxon>
        <taxon>Spermatophyta</taxon>
        <taxon>Magnoliopsida</taxon>
        <taxon>eudicotyledons</taxon>
        <taxon>Gunneridae</taxon>
        <taxon>Pentapetalae</taxon>
        <taxon>asterids</taxon>
        <taxon>campanulids</taxon>
        <taxon>Asterales</taxon>
        <taxon>Asteraceae</taxon>
        <taxon>Asteroideae</taxon>
        <taxon>Heliantheae alliance</taxon>
        <taxon>Heliantheae</taxon>
        <taxon>Helianthus</taxon>
    </lineage>
</organism>
<sequence>MATSFMIQRKRRILKQRLKVPPTLNQFTKTLDKNLVLYCMYLYIDMKVEHFILVLAQSKLMSDHEHDDSDTEFIDIDIAGSYGWVLYLSLHRHEGGKFTGIVLYLSLQANLTNHIKSCHFSFSIQVFDLALGF</sequence>
<evidence type="ECO:0000313" key="1">
    <source>
        <dbReference type="EMBL" id="KAF5772184.1"/>
    </source>
</evidence>
<keyword evidence="2" id="KW-1185">Reference proteome</keyword>
<dbReference type="AlphaFoldDB" id="A0A9K3EFI7"/>
<dbReference type="Gramene" id="mRNA:HanXRQr2_Chr13g0573831">
    <property type="protein sequence ID" value="mRNA:HanXRQr2_Chr13g0573831"/>
    <property type="gene ID" value="HanXRQr2_Chr13g0573831"/>
</dbReference>
<accession>A0A9K3EFI7</accession>